<dbReference type="GO" id="GO:0015171">
    <property type="term" value="F:amino acid transmembrane transporter activity"/>
    <property type="evidence" value="ECO:0007669"/>
    <property type="project" value="TreeGrafter"/>
</dbReference>
<organism evidence="7 8">
    <name type="scientific">Rhizobium subbaraonis</name>
    <dbReference type="NCBI Taxonomy" id="908946"/>
    <lineage>
        <taxon>Bacteria</taxon>
        <taxon>Pseudomonadati</taxon>
        <taxon>Pseudomonadota</taxon>
        <taxon>Alphaproteobacteria</taxon>
        <taxon>Hyphomicrobiales</taxon>
        <taxon>Rhizobiaceae</taxon>
        <taxon>Rhizobium/Agrobacterium group</taxon>
        <taxon>Rhizobium</taxon>
    </lineage>
</organism>
<comment type="subcellular location">
    <subcellularLocation>
        <location evidence="1">Cell membrane</location>
        <topology evidence="1">Multi-pass membrane protein</topology>
    </subcellularLocation>
</comment>
<feature type="transmembrane region" description="Helical" evidence="6">
    <location>
        <begin position="123"/>
        <end position="148"/>
    </location>
</feature>
<protein>
    <submittedName>
        <fullName evidence="7">Threonine/homoserine/homoserine lactone efflux protein</fullName>
    </submittedName>
</protein>
<dbReference type="EMBL" id="OBQD01000004">
    <property type="protein sequence ID" value="SOC37829.1"/>
    <property type="molecule type" value="Genomic_DNA"/>
</dbReference>
<gene>
    <name evidence="7" type="ORF">SAMN05892877_104310</name>
</gene>
<keyword evidence="2" id="KW-1003">Cell membrane</keyword>
<accession>A0A285U7N0</accession>
<name>A0A285U7N0_9HYPH</name>
<keyword evidence="5 6" id="KW-0472">Membrane</keyword>
<evidence type="ECO:0000313" key="7">
    <source>
        <dbReference type="EMBL" id="SOC37829.1"/>
    </source>
</evidence>
<evidence type="ECO:0000313" key="8">
    <source>
        <dbReference type="Proteomes" id="UP000219167"/>
    </source>
</evidence>
<proteinExistence type="predicted"/>
<feature type="transmembrane region" description="Helical" evidence="6">
    <location>
        <begin position="50"/>
        <end position="76"/>
    </location>
</feature>
<evidence type="ECO:0000256" key="2">
    <source>
        <dbReference type="ARBA" id="ARBA00022475"/>
    </source>
</evidence>
<keyword evidence="3 6" id="KW-0812">Transmembrane</keyword>
<dbReference type="GO" id="GO:0005886">
    <property type="term" value="C:plasma membrane"/>
    <property type="evidence" value="ECO:0007669"/>
    <property type="project" value="UniProtKB-SubCell"/>
</dbReference>
<feature type="transmembrane region" description="Helical" evidence="6">
    <location>
        <begin position="82"/>
        <end position="102"/>
    </location>
</feature>
<dbReference type="PIRSF" id="PIRSF006324">
    <property type="entry name" value="LeuE"/>
    <property type="match status" value="1"/>
</dbReference>
<evidence type="ECO:0000256" key="3">
    <source>
        <dbReference type="ARBA" id="ARBA00022692"/>
    </source>
</evidence>
<dbReference type="Proteomes" id="UP000219167">
    <property type="component" value="Unassembled WGS sequence"/>
</dbReference>
<keyword evidence="4 6" id="KW-1133">Transmembrane helix</keyword>
<evidence type="ECO:0000256" key="4">
    <source>
        <dbReference type="ARBA" id="ARBA00022989"/>
    </source>
</evidence>
<evidence type="ECO:0000256" key="1">
    <source>
        <dbReference type="ARBA" id="ARBA00004651"/>
    </source>
</evidence>
<feature type="transmembrane region" description="Helical" evidence="6">
    <location>
        <begin position="163"/>
        <end position="185"/>
    </location>
</feature>
<sequence length="223" mass="23740">MHPWEPIMEYLPSLATFIAFTAASLLLAATPGPDMTLSISRALSQGRGPALWVVFGTSMGIIVHTLLVAFGISALITASPTAFAILKTGGAGYLLWLAIQAIRYGSSFSDTQGEAVATPRASALANISTGFWVNLLNPKVIIFFMTFLPQFVSAGDPDVTGKLIVLGLLFIAIGMPVNTIVVLAADKLSAWLRNNKGVLRGLDYTFAGVFSIFAVKIFLTQSR</sequence>
<dbReference type="InterPro" id="IPR001123">
    <property type="entry name" value="LeuE-type"/>
</dbReference>
<dbReference type="Pfam" id="PF01810">
    <property type="entry name" value="LysE"/>
    <property type="match status" value="1"/>
</dbReference>
<evidence type="ECO:0000256" key="6">
    <source>
        <dbReference type="SAM" id="Phobius"/>
    </source>
</evidence>
<dbReference type="PANTHER" id="PTHR30086:SF20">
    <property type="entry name" value="ARGININE EXPORTER PROTEIN ARGO-RELATED"/>
    <property type="match status" value="1"/>
</dbReference>
<reference evidence="7 8" key="1">
    <citation type="submission" date="2017-08" db="EMBL/GenBank/DDBJ databases">
        <authorList>
            <person name="de Groot N.N."/>
        </authorList>
    </citation>
    <scope>NUCLEOTIDE SEQUENCE [LARGE SCALE GENOMIC DNA]</scope>
    <source>
        <strain evidence="7 8">JC85</strain>
    </source>
</reference>
<keyword evidence="8" id="KW-1185">Reference proteome</keyword>
<evidence type="ECO:0000256" key="5">
    <source>
        <dbReference type="ARBA" id="ARBA00023136"/>
    </source>
</evidence>
<feature type="transmembrane region" description="Helical" evidence="6">
    <location>
        <begin position="197"/>
        <end position="219"/>
    </location>
</feature>
<dbReference type="AlphaFoldDB" id="A0A285U7N0"/>
<feature type="transmembrane region" description="Helical" evidence="6">
    <location>
        <begin position="12"/>
        <end position="29"/>
    </location>
</feature>
<dbReference type="PANTHER" id="PTHR30086">
    <property type="entry name" value="ARGININE EXPORTER PROTEIN ARGO"/>
    <property type="match status" value="1"/>
</dbReference>